<dbReference type="EMBL" id="JBHTJW010000002">
    <property type="protein sequence ID" value="MFD0929764.1"/>
    <property type="molecule type" value="Genomic_DNA"/>
</dbReference>
<reference evidence="2" key="1">
    <citation type="journal article" date="2019" name="Int. J. Syst. Evol. Microbiol.">
        <title>The Global Catalogue of Microorganisms (GCM) 10K type strain sequencing project: providing services to taxonomists for standard genome sequencing and annotation.</title>
        <authorList>
            <consortium name="The Broad Institute Genomics Platform"/>
            <consortium name="The Broad Institute Genome Sequencing Center for Infectious Disease"/>
            <person name="Wu L."/>
            <person name="Ma J."/>
        </authorList>
    </citation>
    <scope>NUCLEOTIDE SEQUENCE [LARGE SCALE GENOMIC DNA]</scope>
    <source>
        <strain evidence="2">CCUG 59685</strain>
    </source>
</reference>
<comment type="caution">
    <text evidence="1">The sequence shown here is derived from an EMBL/GenBank/DDBJ whole genome shotgun (WGS) entry which is preliminary data.</text>
</comment>
<proteinExistence type="predicted"/>
<accession>A0ABW3GHP1</accession>
<keyword evidence="2" id="KW-1185">Reference proteome</keyword>
<dbReference type="RefSeq" id="WP_379075594.1">
    <property type="nucleotide sequence ID" value="NZ_JBHTJW010000002.1"/>
</dbReference>
<gene>
    <name evidence="1" type="ORF">ACFQ1T_08235</name>
</gene>
<evidence type="ECO:0008006" key="3">
    <source>
        <dbReference type="Google" id="ProtNLM"/>
    </source>
</evidence>
<protein>
    <recommendedName>
        <fullName evidence="3">MxaA protein</fullName>
    </recommendedName>
</protein>
<organism evidence="1 2">
    <name type="scientific">Methylophilus glucosoxydans</name>
    <dbReference type="NCBI Taxonomy" id="752553"/>
    <lineage>
        <taxon>Bacteria</taxon>
        <taxon>Pseudomonadati</taxon>
        <taxon>Pseudomonadota</taxon>
        <taxon>Betaproteobacteria</taxon>
        <taxon>Nitrosomonadales</taxon>
        <taxon>Methylophilaceae</taxon>
        <taxon>Methylophilus</taxon>
    </lineage>
</organism>
<dbReference type="Proteomes" id="UP001597106">
    <property type="component" value="Unassembled WGS sequence"/>
</dbReference>
<evidence type="ECO:0000313" key="1">
    <source>
        <dbReference type="EMBL" id="MFD0929764.1"/>
    </source>
</evidence>
<sequence>MIVCLTGLIWIAPVKAESLAKEDAAAPQAVASSAAQAIQVLHLQNPAHYAGIQIGDVLQRRITLSVPESLQLQPDKLPIKGVQRNGIELRQVQETHARQAGKTVYTLTFEYQVFASSGQPVQLALPPEQIVFTSGASVTLPAWRFWLMAQLPDRMQPAKPTLLGQHRAALLDTHPLSLGLLVSGGLALLGSLILLYRNASWAWLPMLNGPFAQAYRRLQRLPATQEGASRAALAMQQAFNQHFGQQMLASQVPMFVAKQPAFAAYTDQIQQFYAQSNTLLYGNQLPAAADYLQQCKMLTRQLRSCERGV</sequence>
<evidence type="ECO:0000313" key="2">
    <source>
        <dbReference type="Proteomes" id="UP001597106"/>
    </source>
</evidence>
<name>A0ABW3GHP1_9PROT</name>